<evidence type="ECO:0000256" key="1">
    <source>
        <dbReference type="ARBA" id="ARBA00008766"/>
    </source>
</evidence>
<evidence type="ECO:0000256" key="2">
    <source>
        <dbReference type="ARBA" id="ARBA00022723"/>
    </source>
</evidence>
<dbReference type="InterPro" id="IPR036005">
    <property type="entry name" value="Creatinase/aminopeptidase-like"/>
</dbReference>
<dbReference type="Proteomes" id="UP000045051">
    <property type="component" value="Unassembled WGS sequence"/>
</dbReference>
<keyword evidence="2" id="KW-0479">Metal-binding</keyword>
<organism evidence="7 8">
    <name type="scientific">Capnocytophaga canis</name>
    <dbReference type="NCBI Taxonomy" id="1848903"/>
    <lineage>
        <taxon>Bacteria</taxon>
        <taxon>Pseudomonadati</taxon>
        <taxon>Bacteroidota</taxon>
        <taxon>Flavobacteriia</taxon>
        <taxon>Flavobacteriales</taxon>
        <taxon>Flavobacteriaceae</taxon>
        <taxon>Capnocytophaga</taxon>
    </lineage>
</organism>
<gene>
    <name evidence="7" type="primary">xpnpep</name>
    <name evidence="7" type="ORF">CCAND38_310043</name>
</gene>
<evidence type="ECO:0000259" key="6">
    <source>
        <dbReference type="Pfam" id="PF16188"/>
    </source>
</evidence>
<dbReference type="PANTHER" id="PTHR43763:SF6">
    <property type="entry name" value="XAA-PRO AMINOPEPTIDASE 1"/>
    <property type="match status" value="1"/>
</dbReference>
<comment type="similarity">
    <text evidence="1">Belongs to the peptidase M24B family.</text>
</comment>
<keyword evidence="7" id="KW-0645">Protease</keyword>
<sequence>MMKTSEKLLLLRKQMQTEGVDAFVVFSADPHLSEYLPKEWLERQWISGFTGSAGFVVITEDKAGLWTDSRYFVQAPIELEGSGIDLFKEGVEGIPDYTDWLLSELPEKSVVAVNALATSHVAWEKLEKALATKHIELKDNPLLNKVWVNREKSPLHSIFVHPDKWAGQTVAEKLKAIREKMKQQKANLHIITALDDVAWTLNLRGSDVAYNPVFLGYIVLSNEDTFLFVDTQKVTDEVRAHLTQANVTIRAYSDFFPYLTEIKDKQILIAPNTNQAIFRAIQGNVLIQSPVPGNLMKAVKNATELEGFRTVMVRDGVALAKFFYWLTHQVGKEPMTEYSIGVKLREFRAAGENFVGESFGSIVGYQGNGAIVHYSAPETGSKEVFAEGSILVDSGGQYLEGTTDITRTIPLGKVSQEFINDSTLALKGMIQLSLVKFPKGTRGVQLDAFARMALWKNNKDYGHGTGHGVGSFMNVHEGPQNIRKDMNPQELLPGMVCSNEPGFYLENKYGIRHENLVAVREVCKNEFGTFCDFETLTLCPFMATGINPTLLTDDEKQWLNAYHKTCEEKIAPHLEGEVKTWFLELVKPL</sequence>
<keyword evidence="7" id="KW-0031">Aminopeptidase</keyword>
<evidence type="ECO:0000259" key="5">
    <source>
        <dbReference type="Pfam" id="PF01321"/>
    </source>
</evidence>
<proteinExistence type="inferred from homology"/>
<dbReference type="AlphaFoldDB" id="A0A0B7I4U5"/>
<reference evidence="7 8" key="1">
    <citation type="submission" date="2015-01" db="EMBL/GenBank/DDBJ databases">
        <authorList>
            <person name="MANFREDI Pablo"/>
        </authorList>
    </citation>
    <scope>NUCLEOTIDE SEQUENCE [LARGE SCALE GENOMIC DNA]</scope>
    <source>
        <strain evidence="7 8">CcD38</strain>
    </source>
</reference>
<dbReference type="InterPro" id="IPR050422">
    <property type="entry name" value="X-Pro_aminopeptidase_P"/>
</dbReference>
<dbReference type="Gene3D" id="3.90.230.10">
    <property type="entry name" value="Creatinase/methionine aminopeptidase superfamily"/>
    <property type="match status" value="1"/>
</dbReference>
<feature type="domain" description="Peptidase M24 C-terminal" evidence="6">
    <location>
        <begin position="530"/>
        <end position="588"/>
    </location>
</feature>
<evidence type="ECO:0000259" key="4">
    <source>
        <dbReference type="Pfam" id="PF00557"/>
    </source>
</evidence>
<dbReference type="Pfam" id="PF16189">
    <property type="entry name" value="Creatinase_N_2"/>
    <property type="match status" value="1"/>
</dbReference>
<keyword evidence="8" id="KW-1185">Reference proteome</keyword>
<feature type="domain" description="Peptidase M24" evidence="4">
    <location>
        <begin position="308"/>
        <end position="521"/>
    </location>
</feature>
<dbReference type="FunFam" id="3.90.230.10:FF:000009">
    <property type="entry name" value="xaa-Pro aminopeptidase 2"/>
    <property type="match status" value="1"/>
</dbReference>
<evidence type="ECO:0000313" key="7">
    <source>
        <dbReference type="EMBL" id="CEN46134.1"/>
    </source>
</evidence>
<evidence type="ECO:0000313" key="8">
    <source>
        <dbReference type="Proteomes" id="UP000045051"/>
    </source>
</evidence>
<dbReference type="PANTHER" id="PTHR43763">
    <property type="entry name" value="XAA-PRO AMINOPEPTIDASE 1"/>
    <property type="match status" value="1"/>
</dbReference>
<name>A0A0B7I4U5_9FLAO</name>
<dbReference type="Pfam" id="PF16188">
    <property type="entry name" value="Peptidase_M24_C"/>
    <property type="match status" value="1"/>
</dbReference>
<dbReference type="Pfam" id="PF00557">
    <property type="entry name" value="Peptidase_M24"/>
    <property type="match status" value="1"/>
</dbReference>
<dbReference type="Gene3D" id="3.40.350.10">
    <property type="entry name" value="Creatinase/prolidase N-terminal domain"/>
    <property type="match status" value="2"/>
</dbReference>
<dbReference type="InterPro" id="IPR032416">
    <property type="entry name" value="Peptidase_M24_C"/>
</dbReference>
<evidence type="ECO:0000256" key="3">
    <source>
        <dbReference type="ARBA" id="ARBA00022801"/>
    </source>
</evidence>
<dbReference type="SUPFAM" id="SSF55920">
    <property type="entry name" value="Creatinase/aminopeptidase"/>
    <property type="match status" value="1"/>
</dbReference>
<dbReference type="Pfam" id="PF01321">
    <property type="entry name" value="Creatinase_N"/>
    <property type="match status" value="1"/>
</dbReference>
<dbReference type="SUPFAM" id="SSF53092">
    <property type="entry name" value="Creatinase/prolidase N-terminal domain"/>
    <property type="match status" value="1"/>
</dbReference>
<dbReference type="GO" id="GO:0005737">
    <property type="term" value="C:cytoplasm"/>
    <property type="evidence" value="ECO:0007669"/>
    <property type="project" value="UniProtKB-ARBA"/>
</dbReference>
<dbReference type="EMBL" id="CDOI01000142">
    <property type="protein sequence ID" value="CEN46134.1"/>
    <property type="molecule type" value="Genomic_DNA"/>
</dbReference>
<dbReference type="EC" id="3.4.11.9" evidence="7"/>
<dbReference type="InterPro" id="IPR033740">
    <property type="entry name" value="Pept_M24B"/>
</dbReference>
<dbReference type="GO" id="GO:0046872">
    <property type="term" value="F:metal ion binding"/>
    <property type="evidence" value="ECO:0007669"/>
    <property type="project" value="UniProtKB-KW"/>
</dbReference>
<accession>A0A0B7I4U5</accession>
<dbReference type="InterPro" id="IPR000994">
    <property type="entry name" value="Pept_M24"/>
</dbReference>
<keyword evidence="3 7" id="KW-0378">Hydrolase</keyword>
<protein>
    <submittedName>
        <fullName evidence="7">Xaa-Pro aminopeptidase 1</fullName>
        <ecNumber evidence="7">3.4.11.9</ecNumber>
    </submittedName>
</protein>
<feature type="domain" description="Creatinase N-terminal" evidence="5">
    <location>
        <begin position="11"/>
        <end position="133"/>
    </location>
</feature>
<dbReference type="CDD" id="cd01085">
    <property type="entry name" value="APP"/>
    <property type="match status" value="1"/>
</dbReference>
<dbReference type="InterPro" id="IPR029149">
    <property type="entry name" value="Creatin/AminoP/Spt16_N"/>
</dbReference>
<dbReference type="GO" id="GO:0070006">
    <property type="term" value="F:metalloaminopeptidase activity"/>
    <property type="evidence" value="ECO:0007669"/>
    <property type="project" value="InterPro"/>
</dbReference>
<dbReference type="InterPro" id="IPR000587">
    <property type="entry name" value="Creatinase_N"/>
</dbReference>